<dbReference type="GO" id="GO:0070292">
    <property type="term" value="P:N-acylphosphatidylethanolamine metabolic process"/>
    <property type="evidence" value="ECO:0007669"/>
    <property type="project" value="TreeGrafter"/>
</dbReference>
<evidence type="ECO:0000259" key="7">
    <source>
        <dbReference type="Pfam" id="PF12706"/>
    </source>
</evidence>
<dbReference type="GO" id="GO:0009395">
    <property type="term" value="P:phospholipid catabolic process"/>
    <property type="evidence" value="ECO:0007669"/>
    <property type="project" value="UniProtKB-KW"/>
</dbReference>
<dbReference type="PANTHER" id="PTHR15032">
    <property type="entry name" value="N-ACYL-PHOSPHATIDYLETHANOLAMINE-HYDROLYZING PHOSPHOLIPASE D"/>
    <property type="match status" value="1"/>
</dbReference>
<evidence type="ECO:0000313" key="8">
    <source>
        <dbReference type="EMBL" id="OWF34711.1"/>
    </source>
</evidence>
<accession>A0A210PE33</accession>
<keyword evidence="9" id="KW-1185">Reference proteome</keyword>
<dbReference type="EC" id="3.1.4.54" evidence="2"/>
<keyword evidence="3" id="KW-0442">Lipid degradation</keyword>
<dbReference type="Pfam" id="PF12706">
    <property type="entry name" value="Lactamase_B_2"/>
    <property type="match status" value="1"/>
</dbReference>
<keyword evidence="3" id="KW-0443">Lipid metabolism</keyword>
<reference evidence="8 9" key="1">
    <citation type="journal article" date="2017" name="Nat. Ecol. Evol.">
        <title>Scallop genome provides insights into evolution of bilaterian karyotype and development.</title>
        <authorList>
            <person name="Wang S."/>
            <person name="Zhang J."/>
            <person name="Jiao W."/>
            <person name="Li J."/>
            <person name="Xun X."/>
            <person name="Sun Y."/>
            <person name="Guo X."/>
            <person name="Huan P."/>
            <person name="Dong B."/>
            <person name="Zhang L."/>
            <person name="Hu X."/>
            <person name="Sun X."/>
            <person name="Wang J."/>
            <person name="Zhao C."/>
            <person name="Wang Y."/>
            <person name="Wang D."/>
            <person name="Huang X."/>
            <person name="Wang R."/>
            <person name="Lv J."/>
            <person name="Li Y."/>
            <person name="Zhang Z."/>
            <person name="Liu B."/>
            <person name="Lu W."/>
            <person name="Hui Y."/>
            <person name="Liang J."/>
            <person name="Zhou Z."/>
            <person name="Hou R."/>
            <person name="Li X."/>
            <person name="Liu Y."/>
            <person name="Li H."/>
            <person name="Ning X."/>
            <person name="Lin Y."/>
            <person name="Zhao L."/>
            <person name="Xing Q."/>
            <person name="Dou J."/>
            <person name="Li Y."/>
            <person name="Mao J."/>
            <person name="Guo H."/>
            <person name="Dou H."/>
            <person name="Li T."/>
            <person name="Mu C."/>
            <person name="Jiang W."/>
            <person name="Fu Q."/>
            <person name="Fu X."/>
            <person name="Miao Y."/>
            <person name="Liu J."/>
            <person name="Yu Q."/>
            <person name="Li R."/>
            <person name="Liao H."/>
            <person name="Li X."/>
            <person name="Kong Y."/>
            <person name="Jiang Z."/>
            <person name="Chourrout D."/>
            <person name="Li R."/>
            <person name="Bao Z."/>
        </authorList>
    </citation>
    <scope>NUCLEOTIDE SEQUENCE [LARGE SCALE GENOMIC DNA]</scope>
    <source>
        <strain evidence="8 9">PY_sf001</strain>
    </source>
</reference>
<dbReference type="InterPro" id="IPR024884">
    <property type="entry name" value="NAPE-PLD"/>
</dbReference>
<dbReference type="GO" id="GO:0008270">
    <property type="term" value="F:zinc ion binding"/>
    <property type="evidence" value="ECO:0007669"/>
    <property type="project" value="InterPro"/>
</dbReference>
<keyword evidence="6" id="KW-0479">Metal-binding</keyword>
<organism evidence="8 9">
    <name type="scientific">Mizuhopecten yessoensis</name>
    <name type="common">Japanese scallop</name>
    <name type="synonym">Patinopecten yessoensis</name>
    <dbReference type="NCBI Taxonomy" id="6573"/>
    <lineage>
        <taxon>Eukaryota</taxon>
        <taxon>Metazoa</taxon>
        <taxon>Spiralia</taxon>
        <taxon>Lophotrochozoa</taxon>
        <taxon>Mollusca</taxon>
        <taxon>Bivalvia</taxon>
        <taxon>Autobranchia</taxon>
        <taxon>Pteriomorphia</taxon>
        <taxon>Pectinida</taxon>
        <taxon>Pectinoidea</taxon>
        <taxon>Pectinidae</taxon>
        <taxon>Mizuhopecten</taxon>
    </lineage>
</organism>
<comment type="similarity">
    <text evidence="1">Belongs to the NAPE-PLD family.</text>
</comment>
<feature type="binding site" evidence="5">
    <location>
        <position position="317"/>
    </location>
    <ligand>
        <name>an N-acyl-1,2-diacyl-sn-glycero-3-phosphoethanolamine</name>
        <dbReference type="ChEBI" id="CHEBI:62537"/>
    </ligand>
</feature>
<feature type="binding site" evidence="6">
    <location>
        <position position="183"/>
    </location>
    <ligand>
        <name>Zn(2+)</name>
        <dbReference type="ChEBI" id="CHEBI:29105"/>
        <label>2</label>
    </ligand>
</feature>
<dbReference type="GO" id="GO:0070291">
    <property type="term" value="P:N-acylethanolamine metabolic process"/>
    <property type="evidence" value="ECO:0007669"/>
    <property type="project" value="TreeGrafter"/>
</dbReference>
<keyword evidence="6" id="KW-0862">Zinc</keyword>
<dbReference type="InterPro" id="IPR001279">
    <property type="entry name" value="Metallo-B-lactamas"/>
</dbReference>
<feature type="domain" description="Metallo-beta-lactamase" evidence="7">
    <location>
        <begin position="139"/>
        <end position="340"/>
    </location>
</feature>
<dbReference type="PANTHER" id="PTHR15032:SF4">
    <property type="entry name" value="N-ACYL-PHOSPHATIDYLETHANOLAMINE-HYDROLYZING PHOSPHOLIPASE D"/>
    <property type="match status" value="1"/>
</dbReference>
<dbReference type="GO" id="GO:0005737">
    <property type="term" value="C:cytoplasm"/>
    <property type="evidence" value="ECO:0007669"/>
    <property type="project" value="TreeGrafter"/>
</dbReference>
<evidence type="ECO:0000256" key="4">
    <source>
        <dbReference type="ARBA" id="ARBA00048025"/>
    </source>
</evidence>
<evidence type="ECO:0000256" key="2">
    <source>
        <dbReference type="ARBA" id="ARBA00012279"/>
    </source>
</evidence>
<feature type="binding site" evidence="6">
    <location>
        <position position="179"/>
    </location>
    <ligand>
        <name>Zn(2+)</name>
        <dbReference type="ChEBI" id="CHEBI:29105"/>
        <label>1</label>
    </ligand>
</feature>
<evidence type="ECO:0000256" key="6">
    <source>
        <dbReference type="PIRSR" id="PIRSR038896-51"/>
    </source>
</evidence>
<comment type="cofactor">
    <cofactor evidence="6">
        <name>Zn(2+)</name>
        <dbReference type="ChEBI" id="CHEBI:29105"/>
    </cofactor>
    <text evidence="6">Binds 2 zinc divalent cations per subunit.</text>
</comment>
<feature type="binding site" evidence="6">
    <location>
        <position position="280"/>
    </location>
    <ligand>
        <name>Zn(2+)</name>
        <dbReference type="ChEBI" id="CHEBI:29105"/>
        <label>1</label>
    </ligand>
</feature>
<dbReference type="PIRSF" id="PIRSF038896">
    <property type="entry name" value="NAPE-PLD"/>
    <property type="match status" value="1"/>
</dbReference>
<evidence type="ECO:0000256" key="1">
    <source>
        <dbReference type="ARBA" id="ARBA00010127"/>
    </source>
</evidence>
<feature type="binding site" evidence="6">
    <location>
        <position position="280"/>
    </location>
    <ligand>
        <name>Zn(2+)</name>
        <dbReference type="ChEBI" id="CHEBI:29105"/>
        <label>2</label>
    </ligand>
</feature>
<protein>
    <recommendedName>
        <fullName evidence="2">N-acetylphosphatidylethanolamine-hydrolyzing phospholipase D</fullName>
        <ecNumber evidence="2">3.1.4.54</ecNumber>
    </recommendedName>
</protein>
<evidence type="ECO:0000256" key="5">
    <source>
        <dbReference type="PIRSR" id="PIRSR038896-50"/>
    </source>
</evidence>
<keyword evidence="3" id="KW-1208">Phospholipid metabolism</keyword>
<sequence length="396" mass="45293">MHGALYFDAEHYGKLENLNSCFRFRFRFVPAQHRVTEDDMTETTALSEEVQPEVKYCGRYKCPWTDWEYPNGVNFALRSLIPDEKWTDKSNIPSAEDLDCKLPVQDPDFDKLKNPPTSGVQATWIGHATVLVQLDGITVLTDPVFSDCTGPVLIGYRRYRRPACLVDKLPPINAVIISHNHYDHLDVHSVQKLNEKFGEKLVWYVPKGIKTWMESMGCGNVVELSWWEEHPDCNDQKEDVTFALTPAQHWSGRTLLDTNRSLWGSWVIKGPRHSFFFAGDTGYCDAFRQIGKKYGPFDLSAIPIGAYYPRHFMGPQHIDPKQAVDIHQDIKSKNSLGIHWGTFKLTKEYYLEPKEELERDVKKAGLSENSFVTIKHGETKTFGETETSLSNINVSS</sequence>
<comment type="caution">
    <text evidence="8">The sequence shown here is derived from an EMBL/GenBank/DDBJ whole genome shotgun (WGS) entry which is preliminary data.</text>
</comment>
<feature type="binding site" evidence="5">
    <location>
        <position position="182"/>
    </location>
    <ligand>
        <name>an N-acyl-1,2-diacyl-sn-glycero-3-phosphoethanolamine</name>
        <dbReference type="ChEBI" id="CHEBI:62537"/>
    </ligand>
</feature>
<dbReference type="InterPro" id="IPR036866">
    <property type="entry name" value="RibonucZ/Hydroxyglut_hydro"/>
</dbReference>
<evidence type="ECO:0000256" key="3">
    <source>
        <dbReference type="ARBA" id="ARBA00022668"/>
    </source>
</evidence>
<gene>
    <name evidence="8" type="ORF">KP79_PYT11478</name>
</gene>
<feature type="binding site" evidence="6">
    <location>
        <position position="184"/>
    </location>
    <ligand>
        <name>Zn(2+)</name>
        <dbReference type="ChEBI" id="CHEBI:29105"/>
        <label>2</label>
    </ligand>
</feature>
<comment type="catalytic activity">
    <reaction evidence="4">
        <text>N-(5Z,8Z,11Z,14Z-eicosatetraenoyl)-1,2-di-(9Z-octadecenoyl)-sn-glycero-3-phosphoethanolamine + H2O = N-(5Z,8Z,11Z,14Z-eicosatetraenoyl)-ethanolamine + 1,2-di-(9Z-octadecenoyl)-sn-glycero-3-phosphate + H(+)</text>
        <dbReference type="Rhea" id="RHEA:45528"/>
        <dbReference type="ChEBI" id="CHEBI:2700"/>
        <dbReference type="ChEBI" id="CHEBI:15377"/>
        <dbReference type="ChEBI" id="CHEBI:15378"/>
        <dbReference type="ChEBI" id="CHEBI:74546"/>
        <dbReference type="ChEBI" id="CHEBI:85277"/>
    </reaction>
    <physiologicalReaction direction="left-to-right" evidence="4">
        <dbReference type="Rhea" id="RHEA:45529"/>
    </physiologicalReaction>
</comment>
<name>A0A210PE33_MIZYE</name>
<feature type="binding site" evidence="6">
    <location>
        <position position="249"/>
    </location>
    <ligand>
        <name>Zn(2+)</name>
        <dbReference type="ChEBI" id="CHEBI:29105"/>
        <label>1</label>
    </ligand>
</feature>
<evidence type="ECO:0000313" key="9">
    <source>
        <dbReference type="Proteomes" id="UP000242188"/>
    </source>
</evidence>
<keyword evidence="3" id="KW-0595">Phospholipid degradation</keyword>
<dbReference type="AlphaFoldDB" id="A0A210PE33"/>
<dbReference type="EMBL" id="NEDP02076751">
    <property type="protein sequence ID" value="OWF34711.1"/>
    <property type="molecule type" value="Genomic_DNA"/>
</dbReference>
<feature type="binding site" evidence="6">
    <location>
        <position position="339"/>
    </location>
    <ligand>
        <name>Zn(2+)</name>
        <dbReference type="ChEBI" id="CHEBI:29105"/>
        <label>2</label>
    </ligand>
</feature>
<dbReference type="Proteomes" id="UP000242188">
    <property type="component" value="Unassembled WGS sequence"/>
</dbReference>
<proteinExistence type="inferred from homology"/>
<dbReference type="Gene3D" id="3.60.15.10">
    <property type="entry name" value="Ribonuclease Z/Hydroxyacylglutathione hydrolase-like"/>
    <property type="match status" value="1"/>
</dbReference>
<feature type="binding site" evidence="6">
    <location>
        <position position="181"/>
    </location>
    <ligand>
        <name>Zn(2+)</name>
        <dbReference type="ChEBI" id="CHEBI:29105"/>
        <label>1</label>
    </ligand>
</feature>
<dbReference type="OrthoDB" id="332863at2759"/>
<dbReference type="GO" id="GO:0070290">
    <property type="term" value="F:N-acylphosphatidylethanolamine-specific phospholipase D activity"/>
    <property type="evidence" value="ECO:0007669"/>
    <property type="project" value="UniProtKB-EC"/>
</dbReference>
<dbReference type="SUPFAM" id="SSF56281">
    <property type="entry name" value="Metallo-hydrolase/oxidoreductase"/>
    <property type="match status" value="1"/>
</dbReference>